<organism evidence="3 4">
    <name type="scientific">Halolamina litorea</name>
    <dbReference type="NCBI Taxonomy" id="1515593"/>
    <lineage>
        <taxon>Archaea</taxon>
        <taxon>Methanobacteriati</taxon>
        <taxon>Methanobacteriota</taxon>
        <taxon>Stenosarchaea group</taxon>
        <taxon>Halobacteria</taxon>
        <taxon>Halobacteriales</taxon>
        <taxon>Haloferacaceae</taxon>
    </lineage>
</organism>
<comment type="caution">
    <text evidence="3">The sequence shown here is derived from an EMBL/GenBank/DDBJ whole genome shotgun (WGS) entry which is preliminary data.</text>
</comment>
<evidence type="ECO:0000313" key="3">
    <source>
        <dbReference type="EMBL" id="MFD1568880.1"/>
    </source>
</evidence>
<evidence type="ECO:0000256" key="1">
    <source>
        <dbReference type="SAM" id="Coils"/>
    </source>
</evidence>
<evidence type="ECO:0008006" key="5">
    <source>
        <dbReference type="Google" id="ProtNLM"/>
    </source>
</evidence>
<feature type="compositionally biased region" description="Acidic residues" evidence="2">
    <location>
        <begin position="307"/>
        <end position="316"/>
    </location>
</feature>
<reference evidence="3 4" key="1">
    <citation type="journal article" date="2019" name="Int. J. Syst. Evol. Microbiol.">
        <title>The Global Catalogue of Microorganisms (GCM) 10K type strain sequencing project: providing services to taxonomists for standard genome sequencing and annotation.</title>
        <authorList>
            <consortium name="The Broad Institute Genomics Platform"/>
            <consortium name="The Broad Institute Genome Sequencing Center for Infectious Disease"/>
            <person name="Wu L."/>
            <person name="Ma J."/>
        </authorList>
    </citation>
    <scope>NUCLEOTIDE SEQUENCE [LARGE SCALE GENOMIC DNA]</scope>
    <source>
        <strain evidence="3 4">CGMCC 1.12859</strain>
    </source>
</reference>
<protein>
    <recommendedName>
        <fullName evidence="5">PQQ-like domain-containing protein</fullName>
    </recommendedName>
</protein>
<dbReference type="AlphaFoldDB" id="A0ABD6BW05"/>
<evidence type="ECO:0000313" key="4">
    <source>
        <dbReference type="Proteomes" id="UP001597139"/>
    </source>
</evidence>
<evidence type="ECO:0000256" key="2">
    <source>
        <dbReference type="SAM" id="MobiDB-lite"/>
    </source>
</evidence>
<feature type="region of interest" description="Disordered" evidence="2">
    <location>
        <begin position="298"/>
        <end position="318"/>
    </location>
</feature>
<gene>
    <name evidence="3" type="ORF">ACFSAU_15400</name>
</gene>
<dbReference type="SUPFAM" id="SSF69322">
    <property type="entry name" value="Tricorn protease domain 2"/>
    <property type="match status" value="1"/>
</dbReference>
<dbReference type="RefSeq" id="WP_267644985.1">
    <property type="nucleotide sequence ID" value="NZ_JANHGR010000001.1"/>
</dbReference>
<keyword evidence="1" id="KW-0175">Coiled coil</keyword>
<feature type="coiled-coil region" evidence="1">
    <location>
        <begin position="323"/>
        <end position="357"/>
    </location>
</feature>
<sequence>MGKDDGVETAWEAVRTPFDADLEAAVHAADGPYAAGEEGILVAGGPNDWEPVIERDALEADGDLRAVDATRDGERVWFAGDNGVLGMFDVETGAAVGYDYTGTASSTWCELAVTGAAGDERALLANEAGAVVSFELDGEELAFSEPTRASESPVVALTTTETGVGYAVDADGAVHTATATGWEALGNIDAEGDPTDVAATPDRLLVAATDGCLYEQEHGTEWRPTVIADEEILAVETGDRETVAVVPESTIYTREDRESEWEHSTVDTGDRLTALALGTVDVAVGENGAVARRFTAADEIGEGAGEPADEADDPDETAALPPVEDEAVAVEEAENAVDDAEAAVADAANAVESTDAEAAVEAVAGATEDVEDAVADAAHAAGMEGTMDEHTTHR</sequence>
<name>A0ABD6BW05_9EURY</name>
<dbReference type="EMBL" id="JBHUCZ010000022">
    <property type="protein sequence ID" value="MFD1568880.1"/>
    <property type="molecule type" value="Genomic_DNA"/>
</dbReference>
<proteinExistence type="predicted"/>
<accession>A0ABD6BW05</accession>
<dbReference type="Proteomes" id="UP001597139">
    <property type="component" value="Unassembled WGS sequence"/>
</dbReference>
<keyword evidence="4" id="KW-1185">Reference proteome</keyword>